<organism evidence="2">
    <name type="scientific">uncultured Actinomycetospora sp</name>
    <dbReference type="NCBI Taxonomy" id="1135996"/>
    <lineage>
        <taxon>Bacteria</taxon>
        <taxon>Bacillati</taxon>
        <taxon>Actinomycetota</taxon>
        <taxon>Actinomycetes</taxon>
        <taxon>Pseudonocardiales</taxon>
        <taxon>Pseudonocardiaceae</taxon>
        <taxon>Actinomycetospora</taxon>
        <taxon>environmental samples</taxon>
    </lineage>
</organism>
<evidence type="ECO:0000256" key="1">
    <source>
        <dbReference type="SAM" id="MobiDB-lite"/>
    </source>
</evidence>
<accession>A0A6J4JIR0</accession>
<feature type="non-terminal residue" evidence="2">
    <location>
        <position position="38"/>
    </location>
</feature>
<proteinExistence type="predicted"/>
<feature type="compositionally biased region" description="Low complexity" evidence="1">
    <location>
        <begin position="1"/>
        <end position="22"/>
    </location>
</feature>
<reference evidence="2" key="1">
    <citation type="submission" date="2020-02" db="EMBL/GenBank/DDBJ databases">
        <authorList>
            <person name="Meier V. D."/>
        </authorList>
    </citation>
    <scope>NUCLEOTIDE SEQUENCE</scope>
    <source>
        <strain evidence="2">AVDCRST_MAG54</strain>
    </source>
</reference>
<dbReference type="EMBL" id="CADCTH010000444">
    <property type="protein sequence ID" value="CAA9279341.1"/>
    <property type="molecule type" value="Genomic_DNA"/>
</dbReference>
<feature type="non-terminal residue" evidence="2">
    <location>
        <position position="1"/>
    </location>
</feature>
<protein>
    <submittedName>
        <fullName evidence="2">Uncharacterized protein</fullName>
    </submittedName>
</protein>
<name>A0A6J4JIR0_9PSEU</name>
<gene>
    <name evidence="2" type="ORF">AVDCRST_MAG54-3472</name>
</gene>
<evidence type="ECO:0000313" key="2">
    <source>
        <dbReference type="EMBL" id="CAA9279341.1"/>
    </source>
</evidence>
<sequence>CRSAASTSRSRRSATAGSTTRRPPGAVTPGARAPAPAS</sequence>
<feature type="region of interest" description="Disordered" evidence="1">
    <location>
        <begin position="1"/>
        <end position="38"/>
    </location>
</feature>
<dbReference type="AlphaFoldDB" id="A0A6J4JIR0"/>